<dbReference type="InterPro" id="IPR011010">
    <property type="entry name" value="DNA_brk_join_enz"/>
</dbReference>
<dbReference type="KEGG" id="aaqi:AAQM_2315"/>
<dbReference type="SUPFAM" id="SSF56349">
    <property type="entry name" value="DNA breaking-rejoining enzymes"/>
    <property type="match status" value="1"/>
</dbReference>
<reference evidence="4 5" key="1">
    <citation type="submission" date="2018-07" db="EMBL/GenBank/DDBJ databases">
        <title>Identification of phenol metabolism pathways in Arcobacter.</title>
        <authorList>
            <person name="Miller W.G."/>
            <person name="Yee E."/>
            <person name="Bono J.L."/>
        </authorList>
    </citation>
    <scope>NUCLEOTIDE SEQUENCE [LARGE SCALE GENOMIC DNA]</scope>
    <source>
        <strain evidence="4 5">W63</strain>
    </source>
</reference>
<keyword evidence="5" id="KW-1185">Reference proteome</keyword>
<gene>
    <name evidence="4" type="ORF">AAQM_2315</name>
</gene>
<evidence type="ECO:0000256" key="1">
    <source>
        <dbReference type="ARBA" id="ARBA00023172"/>
    </source>
</evidence>
<dbReference type="InterPro" id="IPR013762">
    <property type="entry name" value="Integrase-like_cat_sf"/>
</dbReference>
<dbReference type="InterPro" id="IPR002104">
    <property type="entry name" value="Integrase_catalytic"/>
</dbReference>
<organism evidence="4 5">
    <name type="scientific">Arcobacter aquimarinus</name>
    <dbReference type="NCBI Taxonomy" id="1315211"/>
    <lineage>
        <taxon>Bacteria</taxon>
        <taxon>Pseudomonadati</taxon>
        <taxon>Campylobacterota</taxon>
        <taxon>Epsilonproteobacteria</taxon>
        <taxon>Campylobacterales</taxon>
        <taxon>Arcobacteraceae</taxon>
        <taxon>Arcobacter</taxon>
    </lineage>
</organism>
<dbReference type="Pfam" id="PF00589">
    <property type="entry name" value="Phage_integrase"/>
    <property type="match status" value="1"/>
</dbReference>
<evidence type="ECO:0000313" key="5">
    <source>
        <dbReference type="Proteomes" id="UP000502065"/>
    </source>
</evidence>
<dbReference type="GO" id="GO:0006310">
    <property type="term" value="P:DNA recombination"/>
    <property type="evidence" value="ECO:0007669"/>
    <property type="project" value="UniProtKB-KW"/>
</dbReference>
<dbReference type="Proteomes" id="UP000502065">
    <property type="component" value="Chromosome"/>
</dbReference>
<dbReference type="EMBL" id="CP030944">
    <property type="protein sequence ID" value="QKE27014.1"/>
    <property type="molecule type" value="Genomic_DNA"/>
</dbReference>
<evidence type="ECO:0000256" key="2">
    <source>
        <dbReference type="SAM" id="Coils"/>
    </source>
</evidence>
<dbReference type="PROSITE" id="PS51898">
    <property type="entry name" value="TYR_RECOMBINASE"/>
    <property type="match status" value="1"/>
</dbReference>
<dbReference type="GO" id="GO:0015074">
    <property type="term" value="P:DNA integration"/>
    <property type="evidence" value="ECO:0007669"/>
    <property type="project" value="InterPro"/>
</dbReference>
<evidence type="ECO:0000313" key="4">
    <source>
        <dbReference type="EMBL" id="QKE27014.1"/>
    </source>
</evidence>
<sequence>MYLYKKNRYYFYKRRIPNTDYFYSFNTKHTNCKKASKLVIIFNKLTRDIFEYIKSQGKPLPFNITEIINVLDNYKEQALVENKQLEELRHNHLSELFKIEKEDPILGKIKLSGGQPEVIDKALQTFEHLAVGSYQQIKTPLKKHGKDIVKRSTTELKELYNRLRTSTNEKDLLDFLSMLFKTEAQILKIDRQRALNRFGDNFIPLNEKSFNTEANNIHSTSYTHEQKQKYKSIEEIEKDFLYNYCNYTDKILEDSKTNGAKVKKISEILTEFIKDRKNEHTAQSITIDTLREVIKIIPQIPKKPVNLSESYSFYFAYMKNKKASKEELRSIKTIKSDLQAIKRYIDYLAKKKYISSDDNLELSDYLEVIKRELNSKVKNNQIRDKENAEPFKDEMLKKIFNKEYKPYKILFQKLKSSYVKDKNILIAKFYIPLIMFFVGSRVSELVHLKTSDCDFEEIEGNEKLLLYIEANEQKGSKSSTSKRIILVHDFLANELNLKDFVKKAKRENREYLFNTVPKDEEKISKAFNRDKDFLIGTLTKRDEFNNSRYTLYSFRHTYKTHMLSLNINETVINKIQGHSDEKVADGYFSLTNELNESINAFRKHQNIDWQDFMEMTAYFKN</sequence>
<dbReference type="AlphaFoldDB" id="A0AAE7B4B7"/>
<protein>
    <submittedName>
        <fullName evidence="4">Site-specific tyrosine recombinase, phage integrase family (INT_C_like_1 domain)</fullName>
    </submittedName>
</protein>
<name>A0AAE7B4B7_9BACT</name>
<keyword evidence="1" id="KW-0233">DNA recombination</keyword>
<proteinExistence type="predicted"/>
<feature type="coiled-coil region" evidence="2">
    <location>
        <begin position="71"/>
        <end position="102"/>
    </location>
</feature>
<feature type="domain" description="Tyr recombinase" evidence="3">
    <location>
        <begin position="395"/>
        <end position="600"/>
    </location>
</feature>
<keyword evidence="2" id="KW-0175">Coiled coil</keyword>
<accession>A0AAE7B4B7</accession>
<dbReference type="GO" id="GO:0003677">
    <property type="term" value="F:DNA binding"/>
    <property type="evidence" value="ECO:0007669"/>
    <property type="project" value="InterPro"/>
</dbReference>
<evidence type="ECO:0000259" key="3">
    <source>
        <dbReference type="PROSITE" id="PS51898"/>
    </source>
</evidence>
<dbReference type="Gene3D" id="1.10.443.10">
    <property type="entry name" value="Intergrase catalytic core"/>
    <property type="match status" value="1"/>
</dbReference>